<sequence length="279" mass="33102">MLNFSHQGRQYDVENLLTPGCSEFLRFLFDHEYVRPAFFSAGVRDRNDDLGKKVVQMLIDTGGKSDWIDRYDVYSREDCLDTTRFRSSDREYYAKLQPENFFGNYKKDLRMIHYGPETYYQMVRNMFEDKSALVPDPEKDDEMLKNIILVEEDPSYVVLGQQKNMLLSPTYHHPRPYLINYQGEDTPFDSKDEIYGFKSANTIFYAAGVLDRAFERYLSEDKTLPNILWEEQGEFWYHRDEKRFPDHFFTRGRDVLRKYNPELNFAVAGSESESDLESD</sequence>
<dbReference type="Proteomes" id="UP000189670">
    <property type="component" value="Unassembled WGS sequence"/>
</dbReference>
<comment type="caution">
    <text evidence="1">The sequence shown here is derived from an EMBL/GenBank/DDBJ whole genome shotgun (WGS) entry which is preliminary data.</text>
</comment>
<gene>
    <name evidence="1" type="ORF">OMM_04866</name>
</gene>
<evidence type="ECO:0000313" key="2">
    <source>
        <dbReference type="Proteomes" id="UP000189670"/>
    </source>
</evidence>
<proteinExistence type="predicted"/>
<protein>
    <submittedName>
        <fullName evidence="1">Uncharacterized protein</fullName>
    </submittedName>
</protein>
<organism evidence="1 2">
    <name type="scientific">Candidatus Magnetoglobus multicellularis str. Araruama</name>
    <dbReference type="NCBI Taxonomy" id="890399"/>
    <lineage>
        <taxon>Bacteria</taxon>
        <taxon>Pseudomonadati</taxon>
        <taxon>Thermodesulfobacteriota</taxon>
        <taxon>Desulfobacteria</taxon>
        <taxon>Desulfobacterales</taxon>
        <taxon>Desulfobacteraceae</taxon>
        <taxon>Candidatus Magnetoglobus</taxon>
    </lineage>
</organism>
<evidence type="ECO:0000313" key="1">
    <source>
        <dbReference type="EMBL" id="ETR67931.1"/>
    </source>
</evidence>
<dbReference type="AlphaFoldDB" id="A0A1V1NZD7"/>
<name>A0A1V1NZD7_9BACT</name>
<reference evidence="2" key="1">
    <citation type="submission" date="2012-11" db="EMBL/GenBank/DDBJ databases">
        <authorList>
            <person name="Lucero-Rivera Y.E."/>
            <person name="Tovar-Ramirez D."/>
        </authorList>
    </citation>
    <scope>NUCLEOTIDE SEQUENCE [LARGE SCALE GENOMIC DNA]</scope>
    <source>
        <strain evidence="2">Araruama</strain>
    </source>
</reference>
<dbReference type="EMBL" id="ATBP01001152">
    <property type="protein sequence ID" value="ETR67931.1"/>
    <property type="molecule type" value="Genomic_DNA"/>
</dbReference>
<accession>A0A1V1NZD7</accession>